<evidence type="ECO:0000313" key="4">
    <source>
        <dbReference type="Proteomes" id="UP000247409"/>
    </source>
</evidence>
<dbReference type="Gene3D" id="3.30.60.190">
    <property type="match status" value="1"/>
</dbReference>
<dbReference type="Pfam" id="PF04438">
    <property type="entry name" value="zf-HIT"/>
    <property type="match status" value="1"/>
</dbReference>
<name>A0A2V3J0F2_9FLOR</name>
<keyword evidence="1" id="KW-0479">Metal-binding</keyword>
<dbReference type="InterPro" id="IPR007529">
    <property type="entry name" value="Znf_HIT"/>
</dbReference>
<feature type="domain" description="HIT-type" evidence="2">
    <location>
        <begin position="6"/>
        <end position="39"/>
    </location>
</feature>
<evidence type="ECO:0000259" key="2">
    <source>
        <dbReference type="PROSITE" id="PS51083"/>
    </source>
</evidence>
<dbReference type="AlphaFoldDB" id="A0A2V3J0F2"/>
<dbReference type="EMBL" id="NBIV01000020">
    <property type="protein sequence ID" value="PXF47805.1"/>
    <property type="molecule type" value="Genomic_DNA"/>
</dbReference>
<organism evidence="3 4">
    <name type="scientific">Gracilariopsis chorda</name>
    <dbReference type="NCBI Taxonomy" id="448386"/>
    <lineage>
        <taxon>Eukaryota</taxon>
        <taxon>Rhodophyta</taxon>
        <taxon>Florideophyceae</taxon>
        <taxon>Rhodymeniophycidae</taxon>
        <taxon>Gracilariales</taxon>
        <taxon>Gracilariaceae</taxon>
        <taxon>Gracilariopsis</taxon>
    </lineage>
</organism>
<proteinExistence type="predicted"/>
<accession>A0A2V3J0F2</accession>
<dbReference type="GO" id="GO:0008270">
    <property type="term" value="F:zinc ion binding"/>
    <property type="evidence" value="ECO:0007669"/>
    <property type="project" value="UniProtKB-UniRule"/>
</dbReference>
<evidence type="ECO:0000256" key="1">
    <source>
        <dbReference type="PROSITE-ProRule" id="PRU00453"/>
    </source>
</evidence>
<gene>
    <name evidence="3" type="ORF">BWQ96_02487</name>
</gene>
<keyword evidence="4" id="KW-1185">Reference proteome</keyword>
<evidence type="ECO:0000313" key="3">
    <source>
        <dbReference type="EMBL" id="PXF47805.1"/>
    </source>
</evidence>
<reference evidence="3 4" key="1">
    <citation type="journal article" date="2018" name="Mol. Biol. Evol.">
        <title>Analysis of the draft genome of the red seaweed Gracilariopsis chorda provides insights into genome size evolution in Rhodophyta.</title>
        <authorList>
            <person name="Lee J."/>
            <person name="Yang E.C."/>
            <person name="Graf L."/>
            <person name="Yang J.H."/>
            <person name="Qiu H."/>
            <person name="Zel Zion U."/>
            <person name="Chan C.X."/>
            <person name="Stephens T.G."/>
            <person name="Weber A.P.M."/>
            <person name="Boo G.H."/>
            <person name="Boo S.M."/>
            <person name="Kim K.M."/>
            <person name="Shin Y."/>
            <person name="Jung M."/>
            <person name="Lee S.J."/>
            <person name="Yim H.S."/>
            <person name="Lee J.H."/>
            <person name="Bhattacharya D."/>
            <person name="Yoon H.S."/>
        </authorList>
    </citation>
    <scope>NUCLEOTIDE SEQUENCE [LARGE SCALE GENOMIC DNA]</scope>
    <source>
        <strain evidence="3 4">SKKU-2015</strain>
        <tissue evidence="3">Whole body</tissue>
    </source>
</reference>
<keyword evidence="1" id="KW-0863">Zinc-finger</keyword>
<dbReference type="OrthoDB" id="18412at2759"/>
<sequence>MAKNTCHVCHEQQAKYKCPKCRIPFCSVSCCKAHKERRCEAVPTPSKAPLQIVSEKVTQKQQEAECLPEDLLLLKREQLEGLDNHKEVQRKLKDDRLLTVLQRIGSSANRIKELEREMQDPAFLEFCDDVLEAVGCKVSPDIPVTLEEIIRSKLKSSSSEDG</sequence>
<dbReference type="Proteomes" id="UP000247409">
    <property type="component" value="Unassembled WGS sequence"/>
</dbReference>
<dbReference type="CDD" id="cd23024">
    <property type="entry name" value="zf-HIT_ZNHIT2-3"/>
    <property type="match status" value="1"/>
</dbReference>
<keyword evidence="1" id="KW-0862">Zinc</keyword>
<comment type="caution">
    <text evidence="3">The sequence shown here is derived from an EMBL/GenBank/DDBJ whole genome shotgun (WGS) entry which is preliminary data.</text>
</comment>
<dbReference type="PROSITE" id="PS51083">
    <property type="entry name" value="ZF_HIT"/>
    <property type="match status" value="1"/>
</dbReference>
<protein>
    <recommendedName>
        <fullName evidence="2">HIT-type domain-containing protein</fullName>
    </recommendedName>
</protein>
<dbReference type="SUPFAM" id="SSF144232">
    <property type="entry name" value="HIT/MYND zinc finger-like"/>
    <property type="match status" value="1"/>
</dbReference>